<dbReference type="EMBL" id="CP068053">
    <property type="protein sequence ID" value="QQT01710.1"/>
    <property type="molecule type" value="Genomic_DNA"/>
</dbReference>
<feature type="transmembrane region" description="Helical" evidence="7">
    <location>
        <begin position="593"/>
        <end position="616"/>
    </location>
</feature>
<feature type="transmembrane region" description="Helical" evidence="7">
    <location>
        <begin position="29"/>
        <end position="47"/>
    </location>
</feature>
<dbReference type="KEGG" id="ppsr:I6J18_07585"/>
<evidence type="ECO:0000256" key="1">
    <source>
        <dbReference type="ARBA" id="ARBA00004141"/>
    </source>
</evidence>
<dbReference type="PANTHER" id="PTHR43652">
    <property type="entry name" value="BASIC AMINO ACID ANTIPORTER YFCC-RELATED"/>
    <property type="match status" value="1"/>
</dbReference>
<evidence type="ECO:0000313" key="10">
    <source>
        <dbReference type="Proteomes" id="UP000595254"/>
    </source>
</evidence>
<dbReference type="RefSeq" id="WP_040375981.1">
    <property type="nucleotide sequence ID" value="NZ_CP068053.1"/>
</dbReference>
<evidence type="ECO:0000259" key="8">
    <source>
        <dbReference type="PROSITE" id="PS51202"/>
    </source>
</evidence>
<dbReference type="SUPFAM" id="SSF116726">
    <property type="entry name" value="TrkA C-terminal domain-like"/>
    <property type="match status" value="2"/>
</dbReference>
<feature type="transmembrane region" description="Helical" evidence="7">
    <location>
        <begin position="97"/>
        <end position="125"/>
    </location>
</feature>
<dbReference type="InterPro" id="IPR036721">
    <property type="entry name" value="RCK_C_sf"/>
</dbReference>
<dbReference type="GO" id="GO:0005886">
    <property type="term" value="C:plasma membrane"/>
    <property type="evidence" value="ECO:0007669"/>
    <property type="project" value="TreeGrafter"/>
</dbReference>
<comment type="subcellular location">
    <subcellularLocation>
        <location evidence="1">Membrane</location>
        <topology evidence="1">Multi-pass membrane protein</topology>
    </subcellularLocation>
</comment>
<feature type="domain" description="RCK C-terminal" evidence="8">
    <location>
        <begin position="216"/>
        <end position="313"/>
    </location>
</feature>
<feature type="transmembrane region" description="Helical" evidence="7">
    <location>
        <begin position="174"/>
        <end position="196"/>
    </location>
</feature>
<dbReference type="PANTHER" id="PTHR43652:SF1">
    <property type="entry name" value="RESPONSE REGULATOR"/>
    <property type="match status" value="1"/>
</dbReference>
<accession>A0A974NQ20</accession>
<evidence type="ECO:0000256" key="5">
    <source>
        <dbReference type="ARBA" id="ARBA00022989"/>
    </source>
</evidence>
<evidence type="ECO:0000256" key="3">
    <source>
        <dbReference type="ARBA" id="ARBA00022692"/>
    </source>
</evidence>
<dbReference type="Pfam" id="PF03600">
    <property type="entry name" value="CitMHS"/>
    <property type="match status" value="1"/>
</dbReference>
<dbReference type="Pfam" id="PF02080">
    <property type="entry name" value="TrkA_C"/>
    <property type="match status" value="1"/>
</dbReference>
<dbReference type="InterPro" id="IPR004680">
    <property type="entry name" value="Cit_transptr-like_dom"/>
</dbReference>
<keyword evidence="5 7" id="KW-1133">Transmembrane helix</keyword>
<dbReference type="InterPro" id="IPR051679">
    <property type="entry name" value="DASS-Related_Transporters"/>
</dbReference>
<keyword evidence="6 7" id="KW-0472">Membrane</keyword>
<proteinExistence type="predicted"/>
<keyword evidence="3 7" id="KW-0812">Transmembrane</keyword>
<evidence type="ECO:0000256" key="7">
    <source>
        <dbReference type="SAM" id="Phobius"/>
    </source>
</evidence>
<feature type="transmembrane region" description="Helical" evidence="7">
    <location>
        <begin position="516"/>
        <end position="541"/>
    </location>
</feature>
<evidence type="ECO:0000256" key="4">
    <source>
        <dbReference type="ARBA" id="ARBA00022737"/>
    </source>
</evidence>
<keyword evidence="10" id="KW-1185">Reference proteome</keyword>
<reference evidence="9 10" key="1">
    <citation type="submission" date="2021-01" db="EMBL/GenBank/DDBJ databases">
        <title>FDA dAtabase for Regulatory Grade micrObial Sequences (FDA-ARGOS): Supporting development and validation of Infectious Disease Dx tests.</title>
        <authorList>
            <person name="Nelson B."/>
            <person name="Plummer A."/>
            <person name="Tallon L."/>
            <person name="Sadzewicz L."/>
            <person name="Zhao X."/>
            <person name="Boylan J."/>
            <person name="Ott S."/>
            <person name="Bowen H."/>
            <person name="Vavikolanu K."/>
            <person name="Mehta A."/>
            <person name="Aluvathingal J."/>
            <person name="Nadendla S."/>
            <person name="Myers T."/>
            <person name="Yan Y."/>
            <person name="Sichtig H."/>
        </authorList>
    </citation>
    <scope>NUCLEOTIDE SEQUENCE [LARGE SCALE GENOMIC DNA]</scope>
    <source>
        <strain evidence="9 10">FDAARGOS_1161</strain>
    </source>
</reference>
<evidence type="ECO:0000313" key="9">
    <source>
        <dbReference type="EMBL" id="QQT01710.1"/>
    </source>
</evidence>
<feature type="transmembrane region" description="Helical" evidence="7">
    <location>
        <begin position="478"/>
        <end position="504"/>
    </location>
</feature>
<feature type="transmembrane region" description="Helical" evidence="7">
    <location>
        <begin position="7"/>
        <end position="23"/>
    </location>
</feature>
<feature type="transmembrane region" description="Helical" evidence="7">
    <location>
        <begin position="59"/>
        <end position="77"/>
    </location>
</feature>
<dbReference type="InterPro" id="IPR006037">
    <property type="entry name" value="RCK_C"/>
</dbReference>
<feature type="transmembrane region" description="Helical" evidence="7">
    <location>
        <begin position="137"/>
        <end position="162"/>
    </location>
</feature>
<dbReference type="Gene3D" id="3.30.70.1450">
    <property type="entry name" value="Regulator of K+ conductance, C-terminal domain"/>
    <property type="match status" value="2"/>
</dbReference>
<sequence>MTTQSMFLPIIILLCVFSLFIYGKFRADIVALGSMLMLGIIGILEPMELLAGFSNPITIILASLYIVGAGIFNTGLVEKTFHPLLKWSEGSERRLMIVIMLSAGFFGGFLSSTGIVAIMLPIVMSTALKQRRSPSKFLIPLAFASGLGGLLTVVGTPSNLIINEVLTKNNYEPLAFFSLTPIGLITLLAALLLILFMGKKLLPHQHLAAKSSGKDLSAGELAGMYKVYDRLHYLQIPKHSDLVGERLSDLVLPINYEITVIEIKRKSKDKQLGLLSKHQNLSAKADEVFHPDDVILVFGEAEAVTRLTVDYELETRPFNQEEVKKHLANSKFGMTEILIMPHSDYENQTLRDIHFREKYQCSVLAINRKGEYIQADLGTEILKPGDALLIHGEWVNIEMISADLQDIIVLGSATEESDFVQEAKAPIAASIVILMILLLAFNVIPQVYTVLMAAFLMVITGCVRSMEEAYQRINWESIILLVAMFPLMAAFEKSGGLIQVSIWIEQIIGDTGPYSLLALLYIMTLIGVQFVSNIAITMFIAPIAYTVAVNMNYSPIPILVCVTVAAALAFSTPRASSTNALVMTAGDYNYKDFAIVGIGMQVLIGLIVIVTIPLFFPF</sequence>
<protein>
    <submittedName>
        <fullName evidence="9">SLC13 family permease</fullName>
    </submittedName>
</protein>
<feature type="transmembrane region" description="Helical" evidence="7">
    <location>
        <begin position="447"/>
        <end position="466"/>
    </location>
</feature>
<dbReference type="Proteomes" id="UP000595254">
    <property type="component" value="Chromosome"/>
</dbReference>
<organism evidence="9 10">
    <name type="scientific">Peribacillus psychrosaccharolyticus</name>
    <name type="common">Bacillus psychrosaccharolyticus</name>
    <dbReference type="NCBI Taxonomy" id="1407"/>
    <lineage>
        <taxon>Bacteria</taxon>
        <taxon>Bacillati</taxon>
        <taxon>Bacillota</taxon>
        <taxon>Bacilli</taxon>
        <taxon>Bacillales</taxon>
        <taxon>Bacillaceae</taxon>
        <taxon>Peribacillus</taxon>
    </lineage>
</organism>
<dbReference type="PROSITE" id="PS51202">
    <property type="entry name" value="RCK_C"/>
    <property type="match status" value="2"/>
</dbReference>
<keyword evidence="4" id="KW-0677">Repeat</keyword>
<keyword evidence="2" id="KW-0813">Transport</keyword>
<gene>
    <name evidence="9" type="ORF">I6J18_07585</name>
</gene>
<feature type="transmembrane region" description="Helical" evidence="7">
    <location>
        <begin position="553"/>
        <end position="573"/>
    </location>
</feature>
<evidence type="ECO:0000256" key="6">
    <source>
        <dbReference type="ARBA" id="ARBA00023136"/>
    </source>
</evidence>
<name>A0A974NQ20_PERPY</name>
<dbReference type="GO" id="GO:0006813">
    <property type="term" value="P:potassium ion transport"/>
    <property type="evidence" value="ECO:0007669"/>
    <property type="project" value="InterPro"/>
</dbReference>
<evidence type="ECO:0000256" key="2">
    <source>
        <dbReference type="ARBA" id="ARBA00022448"/>
    </source>
</evidence>
<dbReference type="AlphaFoldDB" id="A0A974NQ20"/>
<feature type="domain" description="RCK C-terminal" evidence="8">
    <location>
        <begin position="322"/>
        <end position="406"/>
    </location>
</feature>
<dbReference type="GO" id="GO:0008324">
    <property type="term" value="F:monoatomic cation transmembrane transporter activity"/>
    <property type="evidence" value="ECO:0007669"/>
    <property type="project" value="InterPro"/>
</dbReference>